<keyword evidence="3" id="KW-1185">Reference proteome</keyword>
<dbReference type="Proteomes" id="UP000500857">
    <property type="component" value="Chromosome"/>
</dbReference>
<dbReference type="InterPro" id="IPR045589">
    <property type="entry name" value="DUF6464"/>
</dbReference>
<name>A0A6H1TYG7_9CYAN</name>
<evidence type="ECO:0000313" key="3">
    <source>
        <dbReference type="Proteomes" id="UP000500857"/>
    </source>
</evidence>
<evidence type="ECO:0000313" key="2">
    <source>
        <dbReference type="EMBL" id="QIZ71658.1"/>
    </source>
</evidence>
<feature type="transmembrane region" description="Helical" evidence="1">
    <location>
        <begin position="6"/>
        <end position="22"/>
    </location>
</feature>
<accession>A0A6H1TYG7</accession>
<organism evidence="2 3">
    <name type="scientific">Oxynema aestuarii AP17</name>
    <dbReference type="NCBI Taxonomy" id="2064643"/>
    <lineage>
        <taxon>Bacteria</taxon>
        <taxon>Bacillati</taxon>
        <taxon>Cyanobacteriota</taxon>
        <taxon>Cyanophyceae</taxon>
        <taxon>Oscillatoriophycideae</taxon>
        <taxon>Oscillatoriales</taxon>
        <taxon>Oscillatoriaceae</taxon>
        <taxon>Oxynema</taxon>
        <taxon>Oxynema aestuarii</taxon>
    </lineage>
</organism>
<dbReference type="RefSeq" id="WP_168569810.1">
    <property type="nucleotide sequence ID" value="NZ_CP051167.1"/>
</dbReference>
<gene>
    <name evidence="2" type="ORF">HCG48_14570</name>
</gene>
<dbReference type="KEGG" id="oxy:HCG48_14570"/>
<keyword evidence="1" id="KW-0472">Membrane</keyword>
<evidence type="ECO:0000256" key="1">
    <source>
        <dbReference type="SAM" id="Phobius"/>
    </source>
</evidence>
<keyword evidence="1" id="KW-1133">Transmembrane helix</keyword>
<dbReference type="Pfam" id="PF20065">
    <property type="entry name" value="DUF6464"/>
    <property type="match status" value="1"/>
</dbReference>
<sequence length="105" mass="11837">MLETLAVFILGIAPPLFSLWVMRKAQVRARENLIRAREIPVVRIPGRTPFTGDRRYLEGIGEVTGDPTCQFNARSAYIRCAVNPSGPCRDCPHYQSRNSEAKSKF</sequence>
<keyword evidence="1" id="KW-0812">Transmembrane</keyword>
<dbReference type="EMBL" id="CP051167">
    <property type="protein sequence ID" value="QIZ71658.1"/>
    <property type="molecule type" value="Genomic_DNA"/>
</dbReference>
<proteinExistence type="predicted"/>
<protein>
    <submittedName>
        <fullName evidence="2">Uncharacterized protein</fullName>
    </submittedName>
</protein>
<dbReference type="AlphaFoldDB" id="A0A6H1TYG7"/>
<reference evidence="2 3" key="1">
    <citation type="submission" date="2020-04" db="EMBL/GenBank/DDBJ databases">
        <authorList>
            <person name="Basu S."/>
            <person name="Maruthanayagam V."/>
            <person name="Chakraborty S."/>
            <person name="Pramanik A."/>
            <person name="Mukherjee J."/>
            <person name="Brink B."/>
        </authorList>
    </citation>
    <scope>NUCLEOTIDE SEQUENCE [LARGE SCALE GENOMIC DNA]</scope>
    <source>
        <strain evidence="2 3">AP17</strain>
    </source>
</reference>